<evidence type="ECO:0000313" key="3">
    <source>
        <dbReference type="Proteomes" id="UP000002710"/>
    </source>
</evidence>
<gene>
    <name evidence="2" type="ordered locus">Dde_1024</name>
</gene>
<accession>Q313S1</accession>
<dbReference type="InterPro" id="IPR037401">
    <property type="entry name" value="SnoaL-like"/>
</dbReference>
<feature type="domain" description="SnoaL-like" evidence="1">
    <location>
        <begin position="11"/>
        <end position="127"/>
    </location>
</feature>
<dbReference type="STRING" id="207559.Dde_1024"/>
<proteinExistence type="predicted"/>
<dbReference type="RefSeq" id="WP_011367062.1">
    <property type="nucleotide sequence ID" value="NC_007519.1"/>
</dbReference>
<dbReference type="EMBL" id="CP000112">
    <property type="protein sequence ID" value="ABB37825.1"/>
    <property type="molecule type" value="Genomic_DNA"/>
</dbReference>
<dbReference type="InterPro" id="IPR032710">
    <property type="entry name" value="NTF2-like_dom_sf"/>
</dbReference>
<reference evidence="2 3" key="1">
    <citation type="journal article" date="2011" name="J. Bacteriol.">
        <title>Complete genome sequence and updated annotation of Desulfovibrio alaskensis G20.</title>
        <authorList>
            <person name="Hauser L.J."/>
            <person name="Land M.L."/>
            <person name="Brown S.D."/>
            <person name="Larimer F."/>
            <person name="Keller K.L."/>
            <person name="Rapp-Giles B.J."/>
            <person name="Price M.N."/>
            <person name="Lin M."/>
            <person name="Bruce D.C."/>
            <person name="Detter J.C."/>
            <person name="Tapia R."/>
            <person name="Han C.S."/>
            <person name="Goodwin L.A."/>
            <person name="Cheng J.F."/>
            <person name="Pitluck S."/>
            <person name="Copeland A."/>
            <person name="Lucas S."/>
            <person name="Nolan M."/>
            <person name="Lapidus A.L."/>
            <person name="Palumbo A.V."/>
            <person name="Wall J.D."/>
        </authorList>
    </citation>
    <scope>NUCLEOTIDE SEQUENCE [LARGE SCALE GENOMIC DNA]</scope>
    <source>
        <strain evidence="3">ATCC BAA 1058 / DSM 17464 / G20</strain>
    </source>
</reference>
<dbReference type="eggNOG" id="COG4319">
    <property type="taxonomic scope" value="Bacteria"/>
</dbReference>
<dbReference type="KEGG" id="dde:Dde_1024"/>
<dbReference type="Gene3D" id="3.10.450.50">
    <property type="match status" value="1"/>
</dbReference>
<keyword evidence="3" id="KW-1185">Reference proteome</keyword>
<dbReference type="AlphaFoldDB" id="Q313S1"/>
<evidence type="ECO:0000313" key="2">
    <source>
        <dbReference type="EMBL" id="ABB37825.1"/>
    </source>
</evidence>
<name>Q313S1_OLEA2</name>
<dbReference type="Proteomes" id="UP000002710">
    <property type="component" value="Chromosome"/>
</dbReference>
<sequence>MNAATAPLDRIHSFIAAYTARHVEDVVACYAPSQAIAAIGTDREQNYVGPDAMRQGLATDFLSFDRAEIDIVWHHAGTEGDTGWVVAACRALFALGQEEVHVALRLSAVLKCYDGNWLLLQTHFSFPS</sequence>
<protein>
    <recommendedName>
        <fullName evidence="1">SnoaL-like domain-containing protein</fullName>
    </recommendedName>
</protein>
<dbReference type="HOGENOM" id="CLU_1956009_0_0_7"/>
<dbReference type="Pfam" id="PF13474">
    <property type="entry name" value="SnoaL_3"/>
    <property type="match status" value="1"/>
</dbReference>
<organism evidence="2 3">
    <name type="scientific">Oleidesulfovibrio alaskensis (strain ATCC BAA-1058 / DSM 17464 / G20)</name>
    <name type="common">Desulfovibrio alaskensis</name>
    <dbReference type="NCBI Taxonomy" id="207559"/>
    <lineage>
        <taxon>Bacteria</taxon>
        <taxon>Pseudomonadati</taxon>
        <taxon>Thermodesulfobacteriota</taxon>
        <taxon>Desulfovibrionia</taxon>
        <taxon>Desulfovibrionales</taxon>
        <taxon>Desulfovibrionaceae</taxon>
        <taxon>Oleidesulfovibrio</taxon>
    </lineage>
</organism>
<dbReference type="SUPFAM" id="SSF54427">
    <property type="entry name" value="NTF2-like"/>
    <property type="match status" value="1"/>
</dbReference>
<evidence type="ECO:0000259" key="1">
    <source>
        <dbReference type="Pfam" id="PF13474"/>
    </source>
</evidence>